<dbReference type="Proteomes" id="UP000000600">
    <property type="component" value="Unassembled WGS sequence"/>
</dbReference>
<dbReference type="Pfam" id="PF20252">
    <property type="entry name" value="BIG2_C"/>
    <property type="match status" value="1"/>
</dbReference>
<evidence type="ECO:0000256" key="3">
    <source>
        <dbReference type="SAM" id="Coils"/>
    </source>
</evidence>
<evidence type="ECO:0000256" key="2">
    <source>
        <dbReference type="ARBA" id="ARBA00022490"/>
    </source>
</evidence>
<dbReference type="Gene3D" id="1.10.220.20">
    <property type="match status" value="1"/>
</dbReference>
<dbReference type="Gene3D" id="1.10.1000.11">
    <property type="entry name" value="Arf Nucleotide-binding Site Opener,domain 2"/>
    <property type="match status" value="1"/>
</dbReference>
<proteinExistence type="predicted"/>
<dbReference type="InterPro" id="IPR046455">
    <property type="entry name" value="Sec7/BIG1-like_C"/>
</dbReference>
<dbReference type="SUPFAM" id="SSF48371">
    <property type="entry name" value="ARM repeat"/>
    <property type="match status" value="1"/>
</dbReference>
<feature type="coiled-coil region" evidence="3">
    <location>
        <begin position="30"/>
        <end position="57"/>
    </location>
</feature>
<dbReference type="OrthoDB" id="18431at2759"/>
<evidence type="ECO:0000313" key="5">
    <source>
        <dbReference type="EMBL" id="CAK85794.1"/>
    </source>
</evidence>
<keyword evidence="2" id="KW-0963">Cytoplasm</keyword>
<dbReference type="SUPFAM" id="SSF48425">
    <property type="entry name" value="Sec7 domain"/>
    <property type="match status" value="1"/>
</dbReference>
<dbReference type="Pfam" id="PF09324">
    <property type="entry name" value="Sec7-like_HDS"/>
    <property type="match status" value="1"/>
</dbReference>
<evidence type="ECO:0000313" key="6">
    <source>
        <dbReference type="Proteomes" id="UP000000600"/>
    </source>
</evidence>
<dbReference type="InterPro" id="IPR035999">
    <property type="entry name" value="Sec7_dom_sf"/>
</dbReference>
<dbReference type="GO" id="GO:0032012">
    <property type="term" value="P:regulation of ARF protein signal transduction"/>
    <property type="evidence" value="ECO:0007669"/>
    <property type="project" value="InterPro"/>
</dbReference>
<feature type="domain" description="SEC7" evidence="4">
    <location>
        <begin position="540"/>
        <end position="731"/>
    </location>
</feature>
<dbReference type="RefSeq" id="XP_001453191.1">
    <property type="nucleotide sequence ID" value="XM_001453154.1"/>
</dbReference>
<dbReference type="PROSITE" id="PS50190">
    <property type="entry name" value="SEC7"/>
    <property type="match status" value="1"/>
</dbReference>
<dbReference type="GO" id="GO:0012505">
    <property type="term" value="C:endomembrane system"/>
    <property type="evidence" value="ECO:0007669"/>
    <property type="project" value="UniProtKB-ARBA"/>
</dbReference>
<reference evidence="5 6" key="1">
    <citation type="journal article" date="2006" name="Nature">
        <title>Global trends of whole-genome duplications revealed by the ciliate Paramecium tetraurelia.</title>
        <authorList>
            <consortium name="Genoscope"/>
            <person name="Aury J.-M."/>
            <person name="Jaillon O."/>
            <person name="Duret L."/>
            <person name="Noel B."/>
            <person name="Jubin C."/>
            <person name="Porcel B.M."/>
            <person name="Segurens B."/>
            <person name="Daubin V."/>
            <person name="Anthouard V."/>
            <person name="Aiach N."/>
            <person name="Arnaiz O."/>
            <person name="Billaut A."/>
            <person name="Beisson J."/>
            <person name="Blanc I."/>
            <person name="Bouhouche K."/>
            <person name="Camara F."/>
            <person name="Duharcourt S."/>
            <person name="Guigo R."/>
            <person name="Gogendeau D."/>
            <person name="Katinka M."/>
            <person name="Keller A.-M."/>
            <person name="Kissmehl R."/>
            <person name="Klotz C."/>
            <person name="Koll F."/>
            <person name="Le Moue A."/>
            <person name="Lepere C."/>
            <person name="Malinsky S."/>
            <person name="Nowacki M."/>
            <person name="Nowak J.K."/>
            <person name="Plattner H."/>
            <person name="Poulain J."/>
            <person name="Ruiz F."/>
            <person name="Serrano V."/>
            <person name="Zagulski M."/>
            <person name="Dessen P."/>
            <person name="Betermier M."/>
            <person name="Weissenbach J."/>
            <person name="Scarpelli C."/>
            <person name="Schachter V."/>
            <person name="Sperling L."/>
            <person name="Meyer E."/>
            <person name="Cohen J."/>
            <person name="Wincker P."/>
        </authorList>
    </citation>
    <scope>NUCLEOTIDE SEQUENCE [LARGE SCALE GENOMIC DNA]</scope>
    <source>
        <strain evidence="5 6">Stock d4-2</strain>
    </source>
</reference>
<dbReference type="InterPro" id="IPR023394">
    <property type="entry name" value="Sec7_C_sf"/>
</dbReference>
<evidence type="ECO:0000259" key="4">
    <source>
        <dbReference type="PROSITE" id="PS50190"/>
    </source>
</evidence>
<dbReference type="STRING" id="5888.A0DRX7"/>
<dbReference type="KEGG" id="ptm:GSPATT00019498001"/>
<dbReference type="InParanoid" id="A0DRX7"/>
<dbReference type="InterPro" id="IPR015403">
    <property type="entry name" value="Mon2/Sec7/BIG1-like_HDS"/>
</dbReference>
<dbReference type="PANTHER" id="PTHR10663">
    <property type="entry name" value="GUANYL-NUCLEOTIDE EXCHANGE FACTOR"/>
    <property type="match status" value="1"/>
</dbReference>
<dbReference type="CDD" id="cd23022">
    <property type="entry name" value="zf-HIT_DDX59"/>
    <property type="match status" value="1"/>
</dbReference>
<dbReference type="EMBL" id="CT868552">
    <property type="protein sequence ID" value="CAK85794.1"/>
    <property type="molecule type" value="Genomic_DNA"/>
</dbReference>
<dbReference type="Pfam" id="PF01369">
    <property type="entry name" value="Sec7"/>
    <property type="match status" value="1"/>
</dbReference>
<dbReference type="CDD" id="cd00171">
    <property type="entry name" value="Sec7"/>
    <property type="match status" value="1"/>
</dbReference>
<dbReference type="InterPro" id="IPR000904">
    <property type="entry name" value="Sec7_dom"/>
</dbReference>
<dbReference type="HOGENOM" id="CLU_000691_1_0_1"/>
<dbReference type="SMART" id="SM00222">
    <property type="entry name" value="Sec7"/>
    <property type="match status" value="1"/>
</dbReference>
<evidence type="ECO:0000256" key="1">
    <source>
        <dbReference type="ARBA" id="ARBA00004496"/>
    </source>
</evidence>
<dbReference type="OMA" id="NHAQIAQ"/>
<dbReference type="GeneID" id="5038976"/>
<accession>A0DRX7</accession>
<comment type="subcellular location">
    <subcellularLocation>
        <location evidence="1">Cytoplasm</location>
    </subcellularLocation>
</comment>
<dbReference type="eggNOG" id="KOG0929">
    <property type="taxonomic scope" value="Eukaryota"/>
</dbReference>
<keyword evidence="6" id="KW-1185">Reference proteome</keyword>
<organism evidence="5 6">
    <name type="scientific">Paramecium tetraurelia</name>
    <dbReference type="NCBI Taxonomy" id="5888"/>
    <lineage>
        <taxon>Eukaryota</taxon>
        <taxon>Sar</taxon>
        <taxon>Alveolata</taxon>
        <taxon>Ciliophora</taxon>
        <taxon>Intramacronucleata</taxon>
        <taxon>Oligohymenophorea</taxon>
        <taxon>Peniculida</taxon>
        <taxon>Parameciidae</taxon>
        <taxon>Paramecium</taxon>
    </lineage>
</organism>
<dbReference type="GO" id="GO:0005737">
    <property type="term" value="C:cytoplasm"/>
    <property type="evidence" value="ECO:0007669"/>
    <property type="project" value="UniProtKB-SubCell"/>
</dbReference>
<dbReference type="GO" id="GO:0005085">
    <property type="term" value="F:guanyl-nucleotide exchange factor activity"/>
    <property type="evidence" value="ECO:0000318"/>
    <property type="project" value="GO_Central"/>
</dbReference>
<protein>
    <recommendedName>
        <fullName evidence="4">SEC7 domain-containing protein</fullName>
    </recommendedName>
</protein>
<dbReference type="PANTHER" id="PTHR10663:SF388">
    <property type="entry name" value="GOLGI-SPECIFIC BREFELDIN A-RESISTANCE GUANINE NUCLEOTIDE EXCHANGE FACTOR 1"/>
    <property type="match status" value="1"/>
</dbReference>
<dbReference type="GO" id="GO:0016192">
    <property type="term" value="P:vesicle-mediated transport"/>
    <property type="evidence" value="ECO:0007669"/>
    <property type="project" value="UniProtKB-ARBA"/>
</dbReference>
<gene>
    <name evidence="5" type="ORF">GSPATT00019498001</name>
</gene>
<name>A0DRX7_PARTE</name>
<sequence length="1531" mass="179366">MNQNQDSHVIYQELLTSSLNKLLKLLPKQMVSLKTLIEKSLEQIEQTKNDVNRFATNANKYFIIYKYCIDIKHNKITECCLYDLEKLISQNFIDGYSYDYLEFEKGKQQDRMLIDSIVESIISCTKLQDENLHYLIVKCIDALFKQQRLLISGETLSSTLKTYLHLYKLGMGSVKNSIKLAIKSVYDNSQVKVDMENMLNKGLSWNSFYDEPKEIEEVAISDGDIVEYVSITLRHMVDDVILYNERIKTGQANIPIASVPQAWEAEDIKYKNYIEVKVVDNGITSGKFGWCILCRQPAPYFCKDTRVPVCSVPCKKKHFEMIENIKIMQSGQQSKNDDCQIIFKYLCSKANKEKNIKKEICLDFILFIVESYPLHIQSLNFDENCINMICLNLKNKRTSSTTFKILSLLILHTRDLLQVQLEIIFDFVINKLPCDQTSAFLDFVLQLIEYPKLILELFTNHDCVIERKNLVQTLFEKVAQIAQGEQTNQDSCLIANSIIQKHLQQFIKLVQEEQNNSIAGYNSEQIEEQNHDQLKKMIKNIEHFDQQFNYIYKGMKNRLQRFSLNWKEGLEYLINQGILEENNHAQIAQFLQDNPFNKEQLGQFFGSSKENHQLIFQIYSQSIDFKGYHIVDALRKYLNYFTLPGEAQQVDRCMLVFSQKFFQDNPVDVFKTSDETYVFSYLLIILQTDIYNKSVKTKMTFQQFCKSSKLSMERDLGEEYLRYCYDQILQEPLAIHSSIEKQQNSQINWMNLERKSLQQKIYIFMPRIDYIKLFMEVFWPALFVNLNVTIERTENVQIISIAMQNATFTLQLMSMVGICDLCQQFIQWLCQLASLENKQLKQKNYKALQCIIDLAIKNGNALKNNWRPVLEIISSINYLLNEKQKGKILQEPLESISKNIQNIIEISSIDKVMQNTSNMDSRTILDFLQSLIDVSLNEITLPEPRIFSLQRLVEVTSFNMDRIRLIWMQIWNLLKAHFVTAGIHSNSDISLYACDQLKQMSVKFIQQYEHNNFKFQMEFLQPFELIYAQTSFSEVKEFILSCMRMLAHMCYYKLKSGWRVVFKIINQSLQESIVLVNISIDVLNKVFSEDLINLKDIFDEIDQTFQFLFNREEQHVLLKGIEFVQNAVESLMKHDNNLYYAFWMQSLAHICNLFQNNQQQIQEQAIQSFFKILKSNTQNIKGHQYVQIMKGMMKELFVSLSKAKKEICQMAHKSLLELVFDHDIKEAYNEISTILLNSTFQTNEYLAKTSVMTFKSIIIKEGQKLDWNQTIQILDLMVQNTTPNVLFEAAQLDQSIIDDLLSLNLPKNQIKLNSDQLTLKCILQLMLIDIIQDIVDHHIKLLNEKTYQYLLNIAQNLFKMSFRFNRQIKLRYFLQQQGFMPNLQQLPGLIKQEKSSAIGILNLLHKQSQVNEELLKDLIQFIIEILEDTKVLGQIQVNNQFKVELEKIIINNLSIIQVSVIPILNVLDLKKIQDKIKSLLTYFVQLPSCYSLLVSQCPHCQTCPYKCMQKQEWKKLFEQIQQLQLKLISQI</sequence>
<dbReference type="InterPro" id="IPR016024">
    <property type="entry name" value="ARM-type_fold"/>
</dbReference>
<keyword evidence="3" id="KW-0175">Coiled coil</keyword>